<reference evidence="1" key="1">
    <citation type="journal article" date="2014" name="Front. Microbiol.">
        <title>High frequency of phylogenetically diverse reductive dehalogenase-homologous genes in deep subseafloor sedimentary metagenomes.</title>
        <authorList>
            <person name="Kawai M."/>
            <person name="Futagami T."/>
            <person name="Toyoda A."/>
            <person name="Takaki Y."/>
            <person name="Nishi S."/>
            <person name="Hori S."/>
            <person name="Arai W."/>
            <person name="Tsubouchi T."/>
            <person name="Morono Y."/>
            <person name="Uchiyama I."/>
            <person name="Ito T."/>
            <person name="Fujiyama A."/>
            <person name="Inagaki F."/>
            <person name="Takami H."/>
        </authorList>
    </citation>
    <scope>NUCLEOTIDE SEQUENCE</scope>
    <source>
        <strain evidence="1">Expedition CK06-06</strain>
    </source>
</reference>
<dbReference type="InterPro" id="IPR045565">
    <property type="entry name" value="Phage_capsid_2"/>
</dbReference>
<organism evidence="1">
    <name type="scientific">marine sediment metagenome</name>
    <dbReference type="NCBI Taxonomy" id="412755"/>
    <lineage>
        <taxon>unclassified sequences</taxon>
        <taxon>metagenomes</taxon>
        <taxon>ecological metagenomes</taxon>
    </lineage>
</organism>
<dbReference type="AlphaFoldDB" id="X1DUC4"/>
<comment type="caution">
    <text evidence="1">The sequence shown here is derived from an EMBL/GenBank/DDBJ whole genome shotgun (WGS) entry which is preliminary data.</text>
</comment>
<feature type="non-terminal residue" evidence="1">
    <location>
        <position position="1"/>
    </location>
</feature>
<protein>
    <submittedName>
        <fullName evidence="1">Uncharacterized protein</fullName>
    </submittedName>
</protein>
<evidence type="ECO:0000313" key="1">
    <source>
        <dbReference type="EMBL" id="GAH11845.1"/>
    </source>
</evidence>
<dbReference type="Pfam" id="PF19821">
    <property type="entry name" value="Phage_capsid_2"/>
    <property type="match status" value="1"/>
</dbReference>
<dbReference type="EMBL" id="BART01039221">
    <property type="protein sequence ID" value="GAH11845.1"/>
    <property type="molecule type" value="Genomic_DNA"/>
</dbReference>
<accession>X1DUC4</accession>
<name>X1DUC4_9ZZZZ</name>
<gene>
    <name evidence="1" type="ORF">S01H4_64588</name>
</gene>
<sequence length="107" mass="12217">RKLMQLTENTSSDYVRAQQLQQYGIAPGWLGFDWICSTRLLLPDTDQIDCLFMTKRAIGINIPKNITARVAKDPSISFAWRLYCFSVMGAVRVEDEQIVRGKFADTL</sequence>
<proteinExistence type="predicted"/>